<accession>A0ABU7XM46</accession>
<comment type="caution">
    <text evidence="5">The sequence shown here is derived from an EMBL/GenBank/DDBJ whole genome shotgun (WGS) entry which is preliminary data.</text>
</comment>
<evidence type="ECO:0000313" key="6">
    <source>
        <dbReference type="Proteomes" id="UP001337305"/>
    </source>
</evidence>
<dbReference type="EMBL" id="JAODOP010000001">
    <property type="protein sequence ID" value="MEF3831797.1"/>
    <property type="molecule type" value="Genomic_DNA"/>
</dbReference>
<dbReference type="RefSeq" id="WP_303308797.1">
    <property type="nucleotide sequence ID" value="NZ_JAODOP010000001.1"/>
</dbReference>
<dbReference type="SMART" id="SM00421">
    <property type="entry name" value="HTH_LUXR"/>
    <property type="match status" value="1"/>
</dbReference>
<evidence type="ECO:0000259" key="4">
    <source>
        <dbReference type="PROSITE" id="PS50043"/>
    </source>
</evidence>
<dbReference type="CDD" id="cd06170">
    <property type="entry name" value="LuxR_C_like"/>
    <property type="match status" value="1"/>
</dbReference>
<dbReference type="InterPro" id="IPR036388">
    <property type="entry name" value="WH-like_DNA-bd_sf"/>
</dbReference>
<organism evidence="5 6">
    <name type="scientific">Flavivirga spongiicola</name>
    <dbReference type="NCBI Taxonomy" id="421621"/>
    <lineage>
        <taxon>Bacteria</taxon>
        <taxon>Pseudomonadati</taxon>
        <taxon>Bacteroidota</taxon>
        <taxon>Flavobacteriia</taxon>
        <taxon>Flavobacteriales</taxon>
        <taxon>Flavobacteriaceae</taxon>
        <taxon>Flavivirga</taxon>
    </lineage>
</organism>
<keyword evidence="6" id="KW-1185">Reference proteome</keyword>
<dbReference type="Proteomes" id="UP001337305">
    <property type="component" value="Unassembled WGS sequence"/>
</dbReference>
<keyword evidence="1" id="KW-0805">Transcription regulation</keyword>
<keyword evidence="2" id="KW-0238">DNA-binding</keyword>
<protein>
    <submittedName>
        <fullName evidence="5">Helix-turn-helix transcriptional regulator</fullName>
    </submittedName>
</protein>
<dbReference type="PROSITE" id="PS00622">
    <property type="entry name" value="HTH_LUXR_1"/>
    <property type="match status" value="1"/>
</dbReference>
<evidence type="ECO:0000256" key="1">
    <source>
        <dbReference type="ARBA" id="ARBA00023015"/>
    </source>
</evidence>
<keyword evidence="3" id="KW-0804">Transcription</keyword>
<evidence type="ECO:0000313" key="5">
    <source>
        <dbReference type="EMBL" id="MEF3831797.1"/>
    </source>
</evidence>
<evidence type="ECO:0000256" key="2">
    <source>
        <dbReference type="ARBA" id="ARBA00023125"/>
    </source>
</evidence>
<gene>
    <name evidence="5" type="ORF">N1F79_01525</name>
</gene>
<dbReference type="PANTHER" id="PTHR44688">
    <property type="entry name" value="DNA-BINDING TRANSCRIPTIONAL ACTIVATOR DEVR_DOSR"/>
    <property type="match status" value="1"/>
</dbReference>
<dbReference type="SUPFAM" id="SSF46894">
    <property type="entry name" value="C-terminal effector domain of the bipartite response regulators"/>
    <property type="match status" value="1"/>
</dbReference>
<evidence type="ECO:0000256" key="3">
    <source>
        <dbReference type="ARBA" id="ARBA00023163"/>
    </source>
</evidence>
<reference evidence="5 6" key="1">
    <citation type="submission" date="2022-09" db="EMBL/GenBank/DDBJ databases">
        <title>Genome sequencing of Flavivirga sp. MEBiC05379.</title>
        <authorList>
            <person name="Oh H.-M."/>
            <person name="Kwon K.K."/>
            <person name="Park M.J."/>
            <person name="Yang S.-H."/>
        </authorList>
    </citation>
    <scope>NUCLEOTIDE SEQUENCE [LARGE SCALE GENOMIC DNA]</scope>
    <source>
        <strain evidence="5 6">MEBiC05379</strain>
    </source>
</reference>
<dbReference type="Pfam" id="PF00196">
    <property type="entry name" value="GerE"/>
    <property type="match status" value="1"/>
</dbReference>
<sequence>MNTDNVIESSITVLKNQIAKNNEEPENFLGFYHENHIETIELLYLEDRGCKIYGKTIEEIRKAGSKFLEEIMYPDDIPRCVNLLLDFATKKNETEILTYNQRLKMLDETEYITYFTCAKIDIEKGVFQCVTTPMTNIDEFYSEVNTILESSEYLETHLELYTSFSKREREVIKWVCKGLNVYDIANKLFLSHHTIVKHKKNIYKKSGFENKIKLIEFALNFNII</sequence>
<dbReference type="PANTHER" id="PTHR44688:SF16">
    <property type="entry name" value="DNA-BINDING TRANSCRIPTIONAL ACTIVATOR DEVR_DOSR"/>
    <property type="match status" value="1"/>
</dbReference>
<dbReference type="Gene3D" id="1.10.10.10">
    <property type="entry name" value="Winged helix-like DNA-binding domain superfamily/Winged helix DNA-binding domain"/>
    <property type="match status" value="1"/>
</dbReference>
<name>A0ABU7XM46_9FLAO</name>
<feature type="domain" description="HTH luxR-type" evidence="4">
    <location>
        <begin position="157"/>
        <end position="222"/>
    </location>
</feature>
<dbReference type="InterPro" id="IPR016032">
    <property type="entry name" value="Sig_transdc_resp-reg_C-effctor"/>
</dbReference>
<dbReference type="PROSITE" id="PS50043">
    <property type="entry name" value="HTH_LUXR_2"/>
    <property type="match status" value="1"/>
</dbReference>
<dbReference type="PRINTS" id="PR00038">
    <property type="entry name" value="HTHLUXR"/>
</dbReference>
<dbReference type="InterPro" id="IPR000792">
    <property type="entry name" value="Tscrpt_reg_LuxR_C"/>
</dbReference>
<proteinExistence type="predicted"/>